<name>A0A0D5YPE1_9FLAO</name>
<dbReference type="EMBL" id="CP011071">
    <property type="protein sequence ID" value="AKA34082.1"/>
    <property type="molecule type" value="Genomic_DNA"/>
</dbReference>
<gene>
    <name evidence="2" type="ORF">VC82_401</name>
</gene>
<keyword evidence="1" id="KW-0175">Coiled coil</keyword>
<sequence length="485" mass="55654">MNSNRIILSNFLGVVFLAASGLTAQKQSKTYKETFNVGDEAVLEINTTHTDIEFETWDKNQVEITAVVEFEGASDEEAKKYFDRPPIEIKGNSREIEVSTLGKNSWAYSFRGENFNFVVPDVEPLFLDLEIPELPEMPELAVMPKMPPMPPMPPMPFKDFDYKAYQKDGDKYLKKWKKEFDKNFDEEYRERFEEWSEEMKERSKEMKQRLEERKEEREKAMEEIRAAREEQRQALQEQREALREQRQDIREQIREEQRNVIISRQKGEAPDVFFFPSDGESKKYKIKKTIKIKMPKSVKLKMNVRHGEVKLAATTKNINASLQYASLLAATIDGEQTNIRASYTPVVVEKWRLGDLKTDYADLVSLKEVDDLVLIANSSSIIIDKVNDRAYVTNHLGDLAINAISNGFSDVNVTVKNGEFSCNLPKTAVSLHLDGTKSTISYPSGLKMSRINNANLVTHEGYLLKPDSGKTITVNSKYSEVVLKD</sequence>
<evidence type="ECO:0000256" key="1">
    <source>
        <dbReference type="SAM" id="Coils"/>
    </source>
</evidence>
<feature type="coiled-coil region" evidence="1">
    <location>
        <begin position="196"/>
        <end position="259"/>
    </location>
</feature>
<evidence type="ECO:0008006" key="4">
    <source>
        <dbReference type="Google" id="ProtNLM"/>
    </source>
</evidence>
<dbReference type="Proteomes" id="UP000032726">
    <property type="component" value="Chromosome"/>
</dbReference>
<reference evidence="2 3" key="1">
    <citation type="submission" date="2015-03" db="EMBL/GenBank/DDBJ databases">
        <title>Complete genome sequence of Muricauda lutaonensis CC-HSB-11T, isolated from a coastal hot spring.</title>
        <authorList>
            <person name="Kim K.M."/>
        </authorList>
    </citation>
    <scope>NUCLEOTIDE SEQUENCE [LARGE SCALE GENOMIC DNA]</scope>
    <source>
        <strain evidence="2 3">CC-HSB-11</strain>
    </source>
</reference>
<keyword evidence="3" id="KW-1185">Reference proteome</keyword>
<dbReference type="OrthoDB" id="1420424at2"/>
<dbReference type="AlphaFoldDB" id="A0A0D5YPE1"/>
<dbReference type="STRING" id="516051.VC82_401"/>
<evidence type="ECO:0000313" key="3">
    <source>
        <dbReference type="Proteomes" id="UP000032726"/>
    </source>
</evidence>
<protein>
    <recommendedName>
        <fullName evidence="4">Adhesin domain-containing protein</fullName>
    </recommendedName>
</protein>
<proteinExistence type="predicted"/>
<evidence type="ECO:0000313" key="2">
    <source>
        <dbReference type="EMBL" id="AKA34082.1"/>
    </source>
</evidence>
<accession>A0A0D5YPE1</accession>
<dbReference type="PATRIC" id="fig|516051.4.peg.416"/>
<dbReference type="RefSeq" id="WP_045800890.1">
    <property type="nucleotide sequence ID" value="NZ_CP011071.1"/>
</dbReference>
<organism evidence="2 3">
    <name type="scientific">Flagellimonas lutaonensis</name>
    <dbReference type="NCBI Taxonomy" id="516051"/>
    <lineage>
        <taxon>Bacteria</taxon>
        <taxon>Pseudomonadati</taxon>
        <taxon>Bacteroidota</taxon>
        <taxon>Flavobacteriia</taxon>
        <taxon>Flavobacteriales</taxon>
        <taxon>Flavobacteriaceae</taxon>
        <taxon>Flagellimonas</taxon>
    </lineage>
</organism>
<dbReference type="KEGG" id="mlt:VC82_401"/>
<dbReference type="HOGENOM" id="CLU_562372_0_0_10"/>